<keyword evidence="5 6" id="KW-0472">Membrane</keyword>
<feature type="transmembrane region" description="Helical" evidence="6">
    <location>
        <begin position="222"/>
        <end position="241"/>
    </location>
</feature>
<dbReference type="InterPro" id="IPR001626">
    <property type="entry name" value="ABC_TroCD"/>
</dbReference>
<evidence type="ECO:0000256" key="6">
    <source>
        <dbReference type="SAM" id="Phobius"/>
    </source>
</evidence>
<organism evidence="7 8">
    <name type="scientific">Methanocella arvoryzae (strain DSM 22066 / NBRC 105507 / MRE50)</name>
    <dbReference type="NCBI Taxonomy" id="351160"/>
    <lineage>
        <taxon>Archaea</taxon>
        <taxon>Methanobacteriati</taxon>
        <taxon>Methanobacteriota</taxon>
        <taxon>Stenosarchaea group</taxon>
        <taxon>Methanomicrobia</taxon>
        <taxon>Methanocellales</taxon>
        <taxon>Methanocellaceae</taxon>
        <taxon>Methanocella</taxon>
    </lineage>
</organism>
<evidence type="ECO:0000256" key="3">
    <source>
        <dbReference type="ARBA" id="ARBA00022692"/>
    </source>
</evidence>
<dbReference type="Gene3D" id="1.10.3470.10">
    <property type="entry name" value="ABC transporter involved in vitamin B12 uptake, BtuC"/>
    <property type="match status" value="1"/>
</dbReference>
<accession>Q0W5K7</accession>
<dbReference type="EMBL" id="AM114193">
    <property type="protein sequence ID" value="CAJ36336.1"/>
    <property type="molecule type" value="Genomic_DNA"/>
</dbReference>
<dbReference type="SUPFAM" id="SSF81345">
    <property type="entry name" value="ABC transporter involved in vitamin B12 uptake, BtuC"/>
    <property type="match status" value="1"/>
</dbReference>
<dbReference type="Proteomes" id="UP000000663">
    <property type="component" value="Chromosome"/>
</dbReference>
<dbReference type="GeneID" id="5142949"/>
<dbReference type="GO" id="GO:0043190">
    <property type="term" value="C:ATP-binding cassette (ABC) transporter complex"/>
    <property type="evidence" value="ECO:0007669"/>
    <property type="project" value="InterPro"/>
</dbReference>
<feature type="transmembrane region" description="Helical" evidence="6">
    <location>
        <begin position="92"/>
        <end position="112"/>
    </location>
</feature>
<evidence type="ECO:0000313" key="8">
    <source>
        <dbReference type="Proteomes" id="UP000000663"/>
    </source>
</evidence>
<evidence type="ECO:0000256" key="2">
    <source>
        <dbReference type="ARBA" id="ARBA00008034"/>
    </source>
</evidence>
<feature type="transmembrane region" description="Helical" evidence="6">
    <location>
        <begin position="175"/>
        <end position="192"/>
    </location>
</feature>
<dbReference type="STRING" id="351160.RCIX1001"/>
<evidence type="ECO:0000256" key="1">
    <source>
        <dbReference type="ARBA" id="ARBA00004141"/>
    </source>
</evidence>
<comment type="similarity">
    <text evidence="2">Belongs to the ABC-3 integral membrane protein family.</text>
</comment>
<dbReference type="OrthoDB" id="107474at2157"/>
<dbReference type="GO" id="GO:0010043">
    <property type="term" value="P:response to zinc ion"/>
    <property type="evidence" value="ECO:0007669"/>
    <property type="project" value="TreeGrafter"/>
</dbReference>
<dbReference type="Pfam" id="PF00950">
    <property type="entry name" value="ABC-3"/>
    <property type="match status" value="1"/>
</dbReference>
<sequence>MLEFLIPNNIVCHAVEAMIFASISCSILGVIIARMNISSVGFTMSHAAFAGAAIGLFLGMDSILTAVIFSLGVAALIGPVSERAKMSADTTLGVLFAMSMAVAVFFISYMQYSGKGISAGGLLFGDLISLYREEIYLLGLVSLLTVLFIVVFYKEILSLMFHMKIAEASGIRTKLVYYALLFIIAVSVALSINIVGGLIIYVWLVVPAAIAYQFCFNVRGMFIVAPLVALAVSIPGVFAGFEYNLPIGPLIGMAFTFVFALSVILSTKRRITCNKN</sequence>
<reference evidence="7 8" key="1">
    <citation type="journal article" date="2006" name="Science">
        <title>Genome of rice cluster I archaea -- the key methane producers in the rice rhizosphere.</title>
        <authorList>
            <person name="Erkel C."/>
            <person name="Kube M."/>
            <person name="Reinhardt R."/>
            <person name="Liesack W."/>
        </authorList>
    </citation>
    <scope>NUCLEOTIDE SEQUENCE [LARGE SCALE GENOMIC DNA]</scope>
    <source>
        <strain evidence="8">DSM 22066 / NBRC 105507 / MRE50</strain>
    </source>
</reference>
<proteinExistence type="inferred from homology"/>
<dbReference type="InterPro" id="IPR037294">
    <property type="entry name" value="ABC_BtuC-like"/>
</dbReference>
<gene>
    <name evidence="7" type="ORF">RCIX1001</name>
</gene>
<dbReference type="PANTHER" id="PTHR30477:SF13">
    <property type="entry name" value="IRON TRANSPORT SYSTEM MEMBRANE PROTEIN HI_0360-RELATED"/>
    <property type="match status" value="1"/>
</dbReference>
<feature type="transmembrane region" description="Helical" evidence="6">
    <location>
        <begin position="6"/>
        <end position="33"/>
    </location>
</feature>
<keyword evidence="3 6" id="KW-0812">Transmembrane</keyword>
<evidence type="ECO:0000313" key="7">
    <source>
        <dbReference type="EMBL" id="CAJ36336.1"/>
    </source>
</evidence>
<keyword evidence="8" id="KW-1185">Reference proteome</keyword>
<dbReference type="PANTHER" id="PTHR30477">
    <property type="entry name" value="ABC-TRANSPORTER METAL-BINDING PROTEIN"/>
    <property type="match status" value="1"/>
</dbReference>
<feature type="transmembrane region" description="Helical" evidence="6">
    <location>
        <begin position="135"/>
        <end position="154"/>
    </location>
</feature>
<protein>
    <submittedName>
        <fullName evidence="7">ABC-type transport system, permease component (ABC-3 family)</fullName>
    </submittedName>
</protein>
<feature type="transmembrane region" description="Helical" evidence="6">
    <location>
        <begin position="247"/>
        <end position="265"/>
    </location>
</feature>
<dbReference type="GO" id="GO:0055085">
    <property type="term" value="P:transmembrane transport"/>
    <property type="evidence" value="ECO:0007669"/>
    <property type="project" value="InterPro"/>
</dbReference>
<name>Q0W5K7_METAR</name>
<dbReference type="AlphaFoldDB" id="Q0W5K7"/>
<evidence type="ECO:0000256" key="5">
    <source>
        <dbReference type="ARBA" id="ARBA00023136"/>
    </source>
</evidence>
<dbReference type="eggNOG" id="arCOG01006">
    <property type="taxonomic scope" value="Archaea"/>
</dbReference>
<keyword evidence="4 6" id="KW-1133">Transmembrane helix</keyword>
<evidence type="ECO:0000256" key="4">
    <source>
        <dbReference type="ARBA" id="ARBA00022989"/>
    </source>
</evidence>
<dbReference type="RefSeq" id="WP_012036185.1">
    <property type="nucleotide sequence ID" value="NC_009464.1"/>
</dbReference>
<dbReference type="KEGG" id="rci:RCIX1001"/>
<feature type="transmembrane region" description="Helical" evidence="6">
    <location>
        <begin position="40"/>
        <end position="57"/>
    </location>
</feature>
<feature type="transmembrane region" description="Helical" evidence="6">
    <location>
        <begin position="198"/>
        <end position="215"/>
    </location>
</feature>
<feature type="transmembrane region" description="Helical" evidence="6">
    <location>
        <begin position="63"/>
        <end position="80"/>
    </location>
</feature>
<comment type="subcellular location">
    <subcellularLocation>
        <location evidence="1">Membrane</location>
        <topology evidence="1">Multi-pass membrane protein</topology>
    </subcellularLocation>
</comment>